<dbReference type="EMBL" id="GBRH01182629">
    <property type="protein sequence ID" value="JAE15267.1"/>
    <property type="molecule type" value="Transcribed_RNA"/>
</dbReference>
<feature type="transmembrane region" description="Helical" evidence="1">
    <location>
        <begin position="55"/>
        <end position="71"/>
    </location>
</feature>
<organism evidence="2">
    <name type="scientific">Arundo donax</name>
    <name type="common">Giant reed</name>
    <name type="synonym">Donax arundinaceus</name>
    <dbReference type="NCBI Taxonomy" id="35708"/>
    <lineage>
        <taxon>Eukaryota</taxon>
        <taxon>Viridiplantae</taxon>
        <taxon>Streptophyta</taxon>
        <taxon>Embryophyta</taxon>
        <taxon>Tracheophyta</taxon>
        <taxon>Spermatophyta</taxon>
        <taxon>Magnoliopsida</taxon>
        <taxon>Liliopsida</taxon>
        <taxon>Poales</taxon>
        <taxon>Poaceae</taxon>
        <taxon>PACMAD clade</taxon>
        <taxon>Arundinoideae</taxon>
        <taxon>Arundineae</taxon>
        <taxon>Arundo</taxon>
    </lineage>
</organism>
<reference evidence="2" key="1">
    <citation type="submission" date="2014-09" db="EMBL/GenBank/DDBJ databases">
        <authorList>
            <person name="Magalhaes I.L.F."/>
            <person name="Oliveira U."/>
            <person name="Santos F.R."/>
            <person name="Vidigal T.H.D.A."/>
            <person name="Brescovit A.D."/>
            <person name="Santos A.J."/>
        </authorList>
    </citation>
    <scope>NUCLEOTIDE SEQUENCE</scope>
    <source>
        <tissue evidence="2">Shoot tissue taken approximately 20 cm above the soil surface</tissue>
    </source>
</reference>
<proteinExistence type="predicted"/>
<keyword evidence="1" id="KW-0472">Membrane</keyword>
<protein>
    <submittedName>
        <fullName evidence="2">Uncharacterized protein</fullName>
    </submittedName>
</protein>
<keyword evidence="1" id="KW-0812">Transmembrane</keyword>
<evidence type="ECO:0000256" key="1">
    <source>
        <dbReference type="SAM" id="Phobius"/>
    </source>
</evidence>
<evidence type="ECO:0000313" key="2">
    <source>
        <dbReference type="EMBL" id="JAE15267.1"/>
    </source>
</evidence>
<reference evidence="2" key="2">
    <citation type="journal article" date="2015" name="Data Brief">
        <title>Shoot transcriptome of the giant reed, Arundo donax.</title>
        <authorList>
            <person name="Barrero R.A."/>
            <person name="Guerrero F.D."/>
            <person name="Moolhuijzen P."/>
            <person name="Goolsby J.A."/>
            <person name="Tidwell J."/>
            <person name="Bellgard S.E."/>
            <person name="Bellgard M.I."/>
        </authorList>
    </citation>
    <scope>NUCLEOTIDE SEQUENCE</scope>
    <source>
        <tissue evidence="2">Shoot tissue taken approximately 20 cm above the soil surface</tissue>
    </source>
</reference>
<dbReference type="AlphaFoldDB" id="A0A0A9FSM0"/>
<sequence length="78" mass="9256">MSTIIGTIRKSFITLYVKNKSSNEVYFSRAYCFHKNRDSNEITSNYSIEHPHRNFFFFFSLSLVGGWITTLRQHQTQL</sequence>
<keyword evidence="1" id="KW-1133">Transmembrane helix</keyword>
<name>A0A0A9FSM0_ARUDO</name>
<accession>A0A0A9FSM0</accession>